<feature type="region of interest" description="Disordered" evidence="1">
    <location>
        <begin position="1"/>
        <end position="51"/>
    </location>
</feature>
<evidence type="ECO:0000313" key="3">
    <source>
        <dbReference type="Proteomes" id="UP000265520"/>
    </source>
</evidence>
<organism evidence="2 3">
    <name type="scientific">Trifolium medium</name>
    <dbReference type="NCBI Taxonomy" id="97028"/>
    <lineage>
        <taxon>Eukaryota</taxon>
        <taxon>Viridiplantae</taxon>
        <taxon>Streptophyta</taxon>
        <taxon>Embryophyta</taxon>
        <taxon>Tracheophyta</taxon>
        <taxon>Spermatophyta</taxon>
        <taxon>Magnoliopsida</taxon>
        <taxon>eudicotyledons</taxon>
        <taxon>Gunneridae</taxon>
        <taxon>Pentapetalae</taxon>
        <taxon>rosids</taxon>
        <taxon>fabids</taxon>
        <taxon>Fabales</taxon>
        <taxon>Fabaceae</taxon>
        <taxon>Papilionoideae</taxon>
        <taxon>50 kb inversion clade</taxon>
        <taxon>NPAAA clade</taxon>
        <taxon>Hologalegina</taxon>
        <taxon>IRL clade</taxon>
        <taxon>Trifolieae</taxon>
        <taxon>Trifolium</taxon>
    </lineage>
</organism>
<accession>A0A392V7N0</accession>
<proteinExistence type="predicted"/>
<comment type="caution">
    <text evidence="2">The sequence shown here is derived from an EMBL/GenBank/DDBJ whole genome shotgun (WGS) entry which is preliminary data.</text>
</comment>
<dbReference type="AlphaFoldDB" id="A0A392V7N0"/>
<dbReference type="EMBL" id="LXQA011055488">
    <property type="protein sequence ID" value="MCI82951.1"/>
    <property type="molecule type" value="Genomic_DNA"/>
</dbReference>
<name>A0A392V7N0_9FABA</name>
<sequence>TIERKRDEVTPYLGNAENNRKWRRGCGSSTEEGSKERLTDCGSRLNGGEEE</sequence>
<keyword evidence="3" id="KW-1185">Reference proteome</keyword>
<feature type="non-terminal residue" evidence="2">
    <location>
        <position position="1"/>
    </location>
</feature>
<reference evidence="2 3" key="1">
    <citation type="journal article" date="2018" name="Front. Plant Sci.">
        <title>Red Clover (Trifolium pratense) and Zigzag Clover (T. medium) - A Picture of Genomic Similarities and Differences.</title>
        <authorList>
            <person name="Dluhosova J."/>
            <person name="Istvanek J."/>
            <person name="Nedelnik J."/>
            <person name="Repkova J."/>
        </authorList>
    </citation>
    <scope>NUCLEOTIDE SEQUENCE [LARGE SCALE GENOMIC DNA]</scope>
    <source>
        <strain evidence="3">cv. 10/8</strain>
        <tissue evidence="2">Leaf</tissue>
    </source>
</reference>
<evidence type="ECO:0000256" key="1">
    <source>
        <dbReference type="SAM" id="MobiDB-lite"/>
    </source>
</evidence>
<dbReference type="Proteomes" id="UP000265520">
    <property type="component" value="Unassembled WGS sequence"/>
</dbReference>
<evidence type="ECO:0000313" key="2">
    <source>
        <dbReference type="EMBL" id="MCI82951.1"/>
    </source>
</evidence>
<protein>
    <submittedName>
        <fullName evidence="2">Uncharacterized protein</fullName>
    </submittedName>
</protein>